<dbReference type="InterPro" id="IPR050300">
    <property type="entry name" value="GDXG_lipolytic_enzyme"/>
</dbReference>
<sequence length="455" mass="51769">MATAKDQRDAVRKFRENFRRNPALVPVHKLQEHAARPRQSKGSLWLSTASIPALHADEDTELRSRLWEVFEQRGDGTEKLDYPVASVPLHGEWIGFRKNPVVEKKQLSELDQFNGLQCDRSNSTTIFYLSGSGWMRVGPPGSRPLIQQISQYSGSRVFTMQTRLAPRYTLPTIIQDALVGYFYLIAPPKGALHDPVDPSTLILAGESGGSTLHLAVLQFLQHHIQKASQNGITNPTIQINGQQVPLRMPKGCAFVSPPCDLLSALPAAQAHEEIDWMPERGPWFRDDFPADSLWPSNPPRAEIYIDVSAMRHPLIQPSSWRDWRGMPPMWIACGHERYCDGIRYFVKSLWESGVKVRYYEYEHMVHSFAVVMPRMPQAEHCMKLWGAACREIGTGSEQYTSSANVVQLGKLEVKQMPFEGLFQLSEEEVVRRMKARIDLLKNWVWRGPKEKTSKI</sequence>
<dbReference type="InterPro" id="IPR013094">
    <property type="entry name" value="AB_hydrolase_3"/>
</dbReference>
<protein>
    <submittedName>
        <fullName evidence="3">Alpha/beta-hydrolase</fullName>
    </submittedName>
</protein>
<dbReference type="PANTHER" id="PTHR48081:SF8">
    <property type="entry name" value="ALPHA_BETA HYDROLASE FOLD-3 DOMAIN-CONTAINING PROTEIN-RELATED"/>
    <property type="match status" value="1"/>
</dbReference>
<dbReference type="InterPro" id="IPR029058">
    <property type="entry name" value="AB_hydrolase_fold"/>
</dbReference>
<evidence type="ECO:0000313" key="4">
    <source>
        <dbReference type="Proteomes" id="UP000800092"/>
    </source>
</evidence>
<dbReference type="Gene3D" id="3.40.50.1820">
    <property type="entry name" value="alpha/beta hydrolase"/>
    <property type="match status" value="1"/>
</dbReference>
<dbReference type="AlphaFoldDB" id="A0A6A6H9C2"/>
<evidence type="ECO:0000313" key="3">
    <source>
        <dbReference type="EMBL" id="KAF2234612.1"/>
    </source>
</evidence>
<reference evidence="3" key="1">
    <citation type="journal article" date="2020" name="Stud. Mycol.">
        <title>101 Dothideomycetes genomes: a test case for predicting lifestyles and emergence of pathogens.</title>
        <authorList>
            <person name="Haridas S."/>
            <person name="Albert R."/>
            <person name="Binder M."/>
            <person name="Bloem J."/>
            <person name="Labutti K."/>
            <person name="Salamov A."/>
            <person name="Andreopoulos B."/>
            <person name="Baker S."/>
            <person name="Barry K."/>
            <person name="Bills G."/>
            <person name="Bluhm B."/>
            <person name="Cannon C."/>
            <person name="Castanera R."/>
            <person name="Culley D."/>
            <person name="Daum C."/>
            <person name="Ezra D."/>
            <person name="Gonzalez J."/>
            <person name="Henrissat B."/>
            <person name="Kuo A."/>
            <person name="Liang C."/>
            <person name="Lipzen A."/>
            <person name="Lutzoni F."/>
            <person name="Magnuson J."/>
            <person name="Mondo S."/>
            <person name="Nolan M."/>
            <person name="Ohm R."/>
            <person name="Pangilinan J."/>
            <person name="Park H.-J."/>
            <person name="Ramirez L."/>
            <person name="Alfaro M."/>
            <person name="Sun H."/>
            <person name="Tritt A."/>
            <person name="Yoshinaga Y."/>
            <person name="Zwiers L.-H."/>
            <person name="Turgeon B."/>
            <person name="Goodwin S."/>
            <person name="Spatafora J."/>
            <person name="Crous P."/>
            <person name="Grigoriev I."/>
        </authorList>
    </citation>
    <scope>NUCLEOTIDE SEQUENCE</scope>
    <source>
        <strain evidence="3">Tuck. ex Michener</strain>
    </source>
</reference>
<name>A0A6A6H9C2_VIRVR</name>
<dbReference type="OrthoDB" id="5354320at2759"/>
<evidence type="ECO:0000259" key="2">
    <source>
        <dbReference type="Pfam" id="PF07859"/>
    </source>
</evidence>
<evidence type="ECO:0000256" key="1">
    <source>
        <dbReference type="ARBA" id="ARBA00022801"/>
    </source>
</evidence>
<accession>A0A6A6H9C2</accession>
<dbReference type="EMBL" id="ML991797">
    <property type="protein sequence ID" value="KAF2234612.1"/>
    <property type="molecule type" value="Genomic_DNA"/>
</dbReference>
<dbReference type="PANTHER" id="PTHR48081">
    <property type="entry name" value="AB HYDROLASE SUPERFAMILY PROTEIN C4A8.06C"/>
    <property type="match status" value="1"/>
</dbReference>
<organism evidence="3 4">
    <name type="scientific">Viridothelium virens</name>
    <name type="common">Speckled blister lichen</name>
    <name type="synonym">Trypethelium virens</name>
    <dbReference type="NCBI Taxonomy" id="1048519"/>
    <lineage>
        <taxon>Eukaryota</taxon>
        <taxon>Fungi</taxon>
        <taxon>Dikarya</taxon>
        <taxon>Ascomycota</taxon>
        <taxon>Pezizomycotina</taxon>
        <taxon>Dothideomycetes</taxon>
        <taxon>Dothideomycetes incertae sedis</taxon>
        <taxon>Trypetheliales</taxon>
        <taxon>Trypetheliaceae</taxon>
        <taxon>Viridothelium</taxon>
    </lineage>
</organism>
<dbReference type="Proteomes" id="UP000800092">
    <property type="component" value="Unassembled WGS sequence"/>
</dbReference>
<feature type="domain" description="Alpha/beta hydrolase fold-3" evidence="2">
    <location>
        <begin position="126"/>
        <end position="369"/>
    </location>
</feature>
<gene>
    <name evidence="3" type="ORF">EV356DRAFT_567013</name>
</gene>
<dbReference type="SUPFAM" id="SSF53474">
    <property type="entry name" value="alpha/beta-Hydrolases"/>
    <property type="match status" value="1"/>
</dbReference>
<dbReference type="Pfam" id="PF07859">
    <property type="entry name" value="Abhydrolase_3"/>
    <property type="match status" value="1"/>
</dbReference>
<dbReference type="GO" id="GO:0016787">
    <property type="term" value="F:hydrolase activity"/>
    <property type="evidence" value="ECO:0007669"/>
    <property type="project" value="UniProtKB-KW"/>
</dbReference>
<keyword evidence="1 3" id="KW-0378">Hydrolase</keyword>
<proteinExistence type="predicted"/>
<keyword evidence="4" id="KW-1185">Reference proteome</keyword>